<dbReference type="InterPro" id="IPR007014">
    <property type="entry name" value="FUN14"/>
</dbReference>
<comment type="similarity">
    <text evidence="2">Belongs to the FUN14 family.</text>
</comment>
<evidence type="ECO:0000256" key="3">
    <source>
        <dbReference type="ARBA" id="ARBA00022692"/>
    </source>
</evidence>
<keyword evidence="4" id="KW-1133">Transmembrane helix</keyword>
<evidence type="ECO:0008006" key="8">
    <source>
        <dbReference type="Google" id="ProtNLM"/>
    </source>
</evidence>
<evidence type="ECO:0000256" key="5">
    <source>
        <dbReference type="ARBA" id="ARBA00023136"/>
    </source>
</evidence>
<dbReference type="AlphaFoldDB" id="A0AA85JJK9"/>
<organism evidence="6 7">
    <name type="scientific">Trichobilharzia regenti</name>
    <name type="common">Nasal bird schistosome</name>
    <dbReference type="NCBI Taxonomy" id="157069"/>
    <lineage>
        <taxon>Eukaryota</taxon>
        <taxon>Metazoa</taxon>
        <taxon>Spiralia</taxon>
        <taxon>Lophotrochozoa</taxon>
        <taxon>Platyhelminthes</taxon>
        <taxon>Trematoda</taxon>
        <taxon>Digenea</taxon>
        <taxon>Strigeidida</taxon>
        <taxon>Schistosomatoidea</taxon>
        <taxon>Schistosomatidae</taxon>
        <taxon>Trichobilharzia</taxon>
    </lineage>
</organism>
<comment type="subcellular location">
    <subcellularLocation>
        <location evidence="1">Mitochondrion outer membrane</location>
        <topology evidence="1">Multi-pass membrane protein</topology>
    </subcellularLocation>
</comment>
<evidence type="ECO:0000256" key="1">
    <source>
        <dbReference type="ARBA" id="ARBA00004374"/>
    </source>
</evidence>
<evidence type="ECO:0000256" key="2">
    <source>
        <dbReference type="ARBA" id="ARBA00009160"/>
    </source>
</evidence>
<evidence type="ECO:0000313" key="7">
    <source>
        <dbReference type="WBParaSite" id="TREG1_26620.1"/>
    </source>
</evidence>
<dbReference type="GO" id="GO:0000422">
    <property type="term" value="P:autophagy of mitochondrion"/>
    <property type="evidence" value="ECO:0007669"/>
    <property type="project" value="TreeGrafter"/>
</dbReference>
<accession>A0AA85JJK9</accession>
<dbReference type="Pfam" id="PF04930">
    <property type="entry name" value="FUN14"/>
    <property type="match status" value="1"/>
</dbReference>
<dbReference type="PANTHER" id="PTHR21346">
    <property type="entry name" value="FUN14 DOMAIN CONTAINING"/>
    <property type="match status" value="1"/>
</dbReference>
<dbReference type="GO" id="GO:0005741">
    <property type="term" value="C:mitochondrial outer membrane"/>
    <property type="evidence" value="ECO:0007669"/>
    <property type="project" value="UniProtKB-SubCell"/>
</dbReference>
<dbReference type="WBParaSite" id="TREG1_26620.1">
    <property type="protein sequence ID" value="TREG1_26620.1"/>
    <property type="gene ID" value="TREG1_26620"/>
</dbReference>
<reference evidence="6" key="1">
    <citation type="submission" date="2022-06" db="EMBL/GenBank/DDBJ databases">
        <authorList>
            <person name="Berger JAMES D."/>
            <person name="Berger JAMES D."/>
        </authorList>
    </citation>
    <scope>NUCLEOTIDE SEQUENCE [LARGE SCALE GENOMIC DNA]</scope>
</reference>
<reference evidence="7" key="2">
    <citation type="submission" date="2023-11" db="UniProtKB">
        <authorList>
            <consortium name="WormBaseParasite"/>
        </authorList>
    </citation>
    <scope>IDENTIFICATION</scope>
</reference>
<keyword evidence="3" id="KW-0812">Transmembrane</keyword>
<proteinExistence type="inferred from homology"/>
<keyword evidence="5" id="KW-0472">Membrane</keyword>
<evidence type="ECO:0000256" key="4">
    <source>
        <dbReference type="ARBA" id="ARBA00022989"/>
    </source>
</evidence>
<keyword evidence="6" id="KW-1185">Reference proteome</keyword>
<sequence>MRAEDGERAIVAVQDTLNSIKSRPHRQQVLMGVSSGLVAGYIFAKIGRAAALLLGGTLIALQCAVQQDIIHINWRKVQYAGDRLQSSTPIFGDKYEADHNMRSECFWFPKETGEILPRTVQFEDSRSTYFHLDNWVVSSAHSLLHAKSAPDY</sequence>
<name>A0AA85JJK9_TRIRE</name>
<dbReference type="PANTHER" id="PTHR21346:SF0">
    <property type="entry name" value="RE45833P"/>
    <property type="match status" value="1"/>
</dbReference>
<dbReference type="Proteomes" id="UP000050795">
    <property type="component" value="Unassembled WGS sequence"/>
</dbReference>
<protein>
    <recommendedName>
        <fullName evidence="8">FUN14 domain-containing protein</fullName>
    </recommendedName>
</protein>
<evidence type="ECO:0000313" key="6">
    <source>
        <dbReference type="Proteomes" id="UP000050795"/>
    </source>
</evidence>